<evidence type="ECO:0000256" key="2">
    <source>
        <dbReference type="ARBA" id="ARBA00023002"/>
    </source>
</evidence>
<dbReference type="eggNOG" id="COG0287">
    <property type="taxonomic scope" value="Bacteria"/>
</dbReference>
<dbReference type="InterPro" id="IPR008927">
    <property type="entry name" value="6-PGluconate_DH-like_C_sf"/>
</dbReference>
<comment type="similarity">
    <text evidence="1">Belongs to the prephenate/arogenate dehydrogenase family.</text>
</comment>
<dbReference type="Pfam" id="PF20463">
    <property type="entry name" value="PDH_C"/>
    <property type="match status" value="1"/>
</dbReference>
<proteinExistence type="inferred from homology"/>
<reference evidence="5 6" key="1">
    <citation type="journal article" date="2012" name="PLoS ONE">
        <title>The purine-utilizing bacterium Clostridium acidurici 9a: a genome-guided metabolic reconsideration.</title>
        <authorList>
            <person name="Hartwich K."/>
            <person name="Poehlein A."/>
            <person name="Daniel R."/>
        </authorList>
    </citation>
    <scope>NUCLEOTIDE SEQUENCE [LARGE SCALE GENOMIC DNA]</scope>
    <source>
        <strain evidence="6">ATCC 7906 / DSM 604 / BCRC 14475 / CIP 104303 / KCTC 5404 / NCIMB 10678 / 9a</strain>
    </source>
</reference>
<keyword evidence="6" id="KW-1185">Reference proteome</keyword>
<keyword evidence="2 5" id="KW-0560">Oxidoreductase</keyword>
<dbReference type="STRING" id="1128398.Curi_c12190"/>
<dbReference type="InterPro" id="IPR036291">
    <property type="entry name" value="NAD(P)-bd_dom_sf"/>
</dbReference>
<name>K0AZT2_GOTA9</name>
<organism evidence="5 6">
    <name type="scientific">Gottschalkia acidurici (strain ATCC 7906 / DSM 604 / BCRC 14475 / CIP 104303 / KCTC 5404 / NCIMB 10678 / 9a)</name>
    <name type="common">Clostridium acidurici</name>
    <dbReference type="NCBI Taxonomy" id="1128398"/>
    <lineage>
        <taxon>Bacteria</taxon>
        <taxon>Bacillati</taxon>
        <taxon>Bacillota</taxon>
        <taxon>Tissierellia</taxon>
        <taxon>Tissierellales</taxon>
        <taxon>Gottschalkiaceae</taxon>
        <taxon>Gottschalkia</taxon>
    </lineage>
</organism>
<dbReference type="PROSITE" id="PS51176">
    <property type="entry name" value="PDH_ADH"/>
    <property type="match status" value="1"/>
</dbReference>
<dbReference type="KEGG" id="cad:Curi_c12190"/>
<dbReference type="AlphaFoldDB" id="K0AZT2"/>
<dbReference type="Gene3D" id="1.10.3660.10">
    <property type="entry name" value="6-phosphogluconate dehydrogenase C-terminal like domain"/>
    <property type="match status" value="1"/>
</dbReference>
<dbReference type="GO" id="GO:0006571">
    <property type="term" value="P:tyrosine biosynthetic process"/>
    <property type="evidence" value="ECO:0007669"/>
    <property type="project" value="InterPro"/>
</dbReference>
<evidence type="ECO:0000256" key="1">
    <source>
        <dbReference type="ARBA" id="ARBA00007964"/>
    </source>
</evidence>
<dbReference type="GO" id="GO:0004665">
    <property type="term" value="F:prephenate dehydrogenase (NADP+) activity"/>
    <property type="evidence" value="ECO:0007669"/>
    <property type="project" value="InterPro"/>
</dbReference>
<dbReference type="RefSeq" id="WP_014967367.1">
    <property type="nucleotide sequence ID" value="NC_018664.1"/>
</dbReference>
<sequence>MEFDFNVTIVGLGLIGGSFAEAIRELKPKNIWAIDIDEESLKYAESIGIIDKGYTNGEVPLKDSDIIIICLYPELTLKFVKENMKNFKSGAIITDAVGIKEKVMQGINSFIRDDLDFIGGHPMAGRETSGVKSASKDIFKDANYIITPTDKNKKENIEIIENLVREIGFTKVVKIDPGKHDEIIAFTSQLPHVIAIAMMNCNYIENVNSFTGGSFNDVTRIAKINPSLWSELMIENKEHIVAQIDLFQNYMTKVKDAIKNSEYNLLDDILTESSKRKEEQSKNV</sequence>
<accession>K0AZT2</accession>
<protein>
    <submittedName>
        <fullName evidence="5">Prephenate dehydrogenase TyrA</fullName>
        <ecNumber evidence="5">1.3.1.12</ecNumber>
    </submittedName>
</protein>
<evidence type="ECO:0000313" key="6">
    <source>
        <dbReference type="Proteomes" id="UP000006094"/>
    </source>
</evidence>
<comment type="pathway">
    <text evidence="3">Amino-acid biosynthesis.</text>
</comment>
<dbReference type="OrthoDB" id="9802008at2"/>
<dbReference type="EC" id="1.3.1.12" evidence="5"/>
<dbReference type="InterPro" id="IPR046826">
    <property type="entry name" value="PDH_N"/>
</dbReference>
<evidence type="ECO:0000259" key="4">
    <source>
        <dbReference type="PROSITE" id="PS51176"/>
    </source>
</evidence>
<dbReference type="InterPro" id="IPR046825">
    <property type="entry name" value="PDH_C"/>
</dbReference>
<dbReference type="GO" id="GO:0070403">
    <property type="term" value="F:NAD+ binding"/>
    <property type="evidence" value="ECO:0007669"/>
    <property type="project" value="InterPro"/>
</dbReference>
<dbReference type="PATRIC" id="fig|1128398.3.peg.1235"/>
<dbReference type="SUPFAM" id="SSF48179">
    <property type="entry name" value="6-phosphogluconate dehydrogenase C-terminal domain-like"/>
    <property type="match status" value="1"/>
</dbReference>
<dbReference type="Proteomes" id="UP000006094">
    <property type="component" value="Chromosome"/>
</dbReference>
<dbReference type="PANTHER" id="PTHR21363">
    <property type="entry name" value="PREPHENATE DEHYDROGENASE"/>
    <property type="match status" value="1"/>
</dbReference>
<dbReference type="Pfam" id="PF02153">
    <property type="entry name" value="PDH_N"/>
    <property type="match status" value="1"/>
</dbReference>
<dbReference type="FunFam" id="3.40.50.720:FF:000208">
    <property type="entry name" value="Prephenate dehydrogenase"/>
    <property type="match status" value="1"/>
</dbReference>
<dbReference type="Gene3D" id="3.40.50.720">
    <property type="entry name" value="NAD(P)-binding Rossmann-like Domain"/>
    <property type="match status" value="1"/>
</dbReference>
<dbReference type="SUPFAM" id="SSF51735">
    <property type="entry name" value="NAD(P)-binding Rossmann-fold domains"/>
    <property type="match status" value="1"/>
</dbReference>
<dbReference type="GO" id="GO:0008977">
    <property type="term" value="F:prephenate dehydrogenase (NAD+) activity"/>
    <property type="evidence" value="ECO:0007669"/>
    <property type="project" value="UniProtKB-EC"/>
</dbReference>
<evidence type="ECO:0000256" key="3">
    <source>
        <dbReference type="ARBA" id="ARBA00029440"/>
    </source>
</evidence>
<gene>
    <name evidence="5" type="primary">tyrA</name>
    <name evidence="5" type="ordered locus">Curi_c12190</name>
</gene>
<feature type="domain" description="Prephenate/arogenate dehydrogenase" evidence="4">
    <location>
        <begin position="5"/>
        <end position="284"/>
    </location>
</feature>
<dbReference type="EMBL" id="CP003326">
    <property type="protein sequence ID" value="AFS78230.1"/>
    <property type="molecule type" value="Genomic_DNA"/>
</dbReference>
<dbReference type="HOGENOM" id="CLU_055968_2_0_9"/>
<dbReference type="PANTHER" id="PTHR21363:SF0">
    <property type="entry name" value="PREPHENATE DEHYDROGENASE [NADP(+)]"/>
    <property type="match status" value="1"/>
</dbReference>
<dbReference type="InterPro" id="IPR050812">
    <property type="entry name" value="Preph/Arog_dehydrog"/>
</dbReference>
<evidence type="ECO:0000313" key="5">
    <source>
        <dbReference type="EMBL" id="AFS78230.1"/>
    </source>
</evidence>
<dbReference type="InterPro" id="IPR003099">
    <property type="entry name" value="Prephen_DH"/>
</dbReference>